<dbReference type="InterPro" id="IPR011765">
    <property type="entry name" value="Pept_M16_N"/>
</dbReference>
<dbReference type="InterPro" id="IPR007863">
    <property type="entry name" value="Peptidase_M16_C"/>
</dbReference>
<dbReference type="PANTHER" id="PTHR11851">
    <property type="entry name" value="METALLOPROTEASE"/>
    <property type="match status" value="1"/>
</dbReference>
<evidence type="ECO:0000313" key="3">
    <source>
        <dbReference type="EMBL" id="MBU3806117.1"/>
    </source>
</evidence>
<dbReference type="InterPro" id="IPR011249">
    <property type="entry name" value="Metalloenz_LuxS/M16"/>
</dbReference>
<dbReference type="Pfam" id="PF05193">
    <property type="entry name" value="Peptidase_M16_C"/>
    <property type="match status" value="1"/>
</dbReference>
<protein>
    <submittedName>
        <fullName evidence="3">Insulinase family protein</fullName>
    </submittedName>
</protein>
<accession>A0A948T2D9</accession>
<feature type="domain" description="Peptidase M16 N-terminal" evidence="1">
    <location>
        <begin position="63"/>
        <end position="175"/>
    </location>
</feature>
<feature type="domain" description="Peptidase M16 C-terminal" evidence="2">
    <location>
        <begin position="182"/>
        <end position="354"/>
    </location>
</feature>
<dbReference type="Gene3D" id="3.30.830.10">
    <property type="entry name" value="Metalloenzyme, LuxS/M16 peptidase-like"/>
    <property type="match status" value="2"/>
</dbReference>
<comment type="caution">
    <text evidence="3">The sequence shown here is derived from an EMBL/GenBank/DDBJ whole genome shotgun (WGS) entry which is preliminary data.</text>
</comment>
<dbReference type="GO" id="GO:0046872">
    <property type="term" value="F:metal ion binding"/>
    <property type="evidence" value="ECO:0007669"/>
    <property type="project" value="InterPro"/>
</dbReference>
<dbReference type="SUPFAM" id="SSF63411">
    <property type="entry name" value="LuxS/MPP-like metallohydrolase"/>
    <property type="match status" value="2"/>
</dbReference>
<dbReference type="AlphaFoldDB" id="A0A948T2D9"/>
<proteinExistence type="predicted"/>
<dbReference type="PANTHER" id="PTHR11851:SF134">
    <property type="entry name" value="ZINC-DEPENDENT PROTEASE"/>
    <property type="match status" value="1"/>
</dbReference>
<reference evidence="3" key="1">
    <citation type="journal article" date="2021" name="PeerJ">
        <title>Extensive microbial diversity within the chicken gut microbiome revealed by metagenomics and culture.</title>
        <authorList>
            <person name="Gilroy R."/>
            <person name="Ravi A."/>
            <person name="Getino M."/>
            <person name="Pursley I."/>
            <person name="Horton D.L."/>
            <person name="Alikhan N.F."/>
            <person name="Baker D."/>
            <person name="Gharbi K."/>
            <person name="Hall N."/>
            <person name="Watson M."/>
            <person name="Adriaenssens E.M."/>
            <person name="Foster-Nyarko E."/>
            <person name="Jarju S."/>
            <person name="Secka A."/>
            <person name="Antonio M."/>
            <person name="Oren A."/>
            <person name="Chaudhuri R.R."/>
            <person name="La Ragione R."/>
            <person name="Hildebrand F."/>
            <person name="Pallen M.J."/>
        </authorList>
    </citation>
    <scope>NUCLEOTIDE SEQUENCE</scope>
    <source>
        <strain evidence="3">B5_2728</strain>
    </source>
</reference>
<dbReference type="NCBIfam" id="NF047421">
    <property type="entry name" value="YfmH_fam"/>
    <property type="match status" value="1"/>
</dbReference>
<dbReference type="Pfam" id="PF00675">
    <property type="entry name" value="Peptidase_M16"/>
    <property type="match status" value="1"/>
</dbReference>
<organism evidence="3 4">
    <name type="scientific">Candidatus Allofournierella pullistercoris</name>
    <dbReference type="NCBI Taxonomy" id="2838597"/>
    <lineage>
        <taxon>Bacteria</taxon>
        <taxon>Bacillati</taxon>
        <taxon>Bacillota</taxon>
        <taxon>Clostridia</taxon>
        <taxon>Eubacteriales</taxon>
        <taxon>Oscillospiraceae</taxon>
        <taxon>Allofournierella</taxon>
    </lineage>
</organism>
<reference evidence="3" key="2">
    <citation type="submission" date="2021-04" db="EMBL/GenBank/DDBJ databases">
        <authorList>
            <person name="Gilroy R."/>
        </authorList>
    </citation>
    <scope>NUCLEOTIDE SEQUENCE</scope>
    <source>
        <strain evidence="3">B5_2728</strain>
    </source>
</reference>
<dbReference type="InterPro" id="IPR050361">
    <property type="entry name" value="MPP/UQCRC_Complex"/>
</dbReference>
<evidence type="ECO:0000259" key="2">
    <source>
        <dbReference type="Pfam" id="PF05193"/>
    </source>
</evidence>
<evidence type="ECO:0000313" key="4">
    <source>
        <dbReference type="Proteomes" id="UP000713596"/>
    </source>
</evidence>
<dbReference type="Proteomes" id="UP000713596">
    <property type="component" value="Unassembled WGS sequence"/>
</dbReference>
<sequence>MTKKPTQTMEQVIGCECVQLENGLTVLVRPMPGYSSIHAIYGTRFGSTDTHFRLNGTEMQLPAGVAHFLEHKMFESEAGDAFLEFAKTGANANAYTSFDKTCYLFTATDQVDESLDILLGMVNQPYFTPQTIQKEQGIIGQEIKMYEDTPDWRMITSLLSCLYHNHPIRQDIAGTVDSIAQITPEMLYDCCKAFYQPGNMVLAVAGNVTMAQVLDACERANLPATQCQVERIPPQEPTQVACPHMEYAMELASPCLGVGFKEAPVEGAKAEVICDMLTELICGGMTDFYRKLYDEGLVNPGFGGEFITLDGCCCFLFTGETEHPKEVRGLLLEEIERLRQQGVDEEIFTLCKNQTYGEVLQELENVEDAATALAGSFFRKRKLEEDLEALASVTKQEVDAALQRMLKPENSSTVIIWPKEEEE</sequence>
<dbReference type="EMBL" id="JAHLFP010000035">
    <property type="protein sequence ID" value="MBU3806117.1"/>
    <property type="molecule type" value="Genomic_DNA"/>
</dbReference>
<evidence type="ECO:0000259" key="1">
    <source>
        <dbReference type="Pfam" id="PF00675"/>
    </source>
</evidence>
<name>A0A948T2D9_9FIRM</name>
<gene>
    <name evidence="3" type="ORF">H9882_04420</name>
</gene>